<organism evidence="1 2">
    <name type="scientific">Microvirga aerophila</name>
    <dbReference type="NCBI Taxonomy" id="670291"/>
    <lineage>
        <taxon>Bacteria</taxon>
        <taxon>Pseudomonadati</taxon>
        <taxon>Pseudomonadota</taxon>
        <taxon>Alphaproteobacteria</taxon>
        <taxon>Hyphomicrobiales</taxon>
        <taxon>Methylobacteriaceae</taxon>
        <taxon>Microvirga</taxon>
    </lineage>
</organism>
<reference evidence="1 2" key="1">
    <citation type="submission" date="2019-07" db="EMBL/GenBank/DDBJ databases">
        <title>Whole genome shotgun sequence of Microvirga aerophila NBRC 106136.</title>
        <authorList>
            <person name="Hosoyama A."/>
            <person name="Uohara A."/>
            <person name="Ohji S."/>
            <person name="Ichikawa N."/>
        </authorList>
    </citation>
    <scope>NUCLEOTIDE SEQUENCE [LARGE SCALE GENOMIC DNA]</scope>
    <source>
        <strain evidence="1 2">NBRC 106136</strain>
    </source>
</reference>
<dbReference type="Proteomes" id="UP000321085">
    <property type="component" value="Unassembled WGS sequence"/>
</dbReference>
<keyword evidence="2" id="KW-1185">Reference proteome</keyword>
<gene>
    <name evidence="1" type="ORF">MAE02_36930</name>
</gene>
<accession>A0A512BVX9</accession>
<comment type="caution">
    <text evidence="1">The sequence shown here is derived from an EMBL/GenBank/DDBJ whole genome shotgun (WGS) entry which is preliminary data.</text>
</comment>
<sequence>MNHLTDRPLLLRDLYKPSIRTYYVSERGLATQVTSALLLILFYIGDTLTDAIAFCFSYGGEDCEDQLRDSIPSHVTTEVNHVERDTSSLELSKNIQSIKR</sequence>
<proteinExistence type="predicted"/>
<dbReference type="AlphaFoldDB" id="A0A512BVX9"/>
<name>A0A512BVX9_9HYPH</name>
<dbReference type="EMBL" id="BJYU01000052">
    <property type="protein sequence ID" value="GEO15997.1"/>
    <property type="molecule type" value="Genomic_DNA"/>
</dbReference>
<evidence type="ECO:0000313" key="2">
    <source>
        <dbReference type="Proteomes" id="UP000321085"/>
    </source>
</evidence>
<evidence type="ECO:0000313" key="1">
    <source>
        <dbReference type="EMBL" id="GEO15997.1"/>
    </source>
</evidence>
<protein>
    <submittedName>
        <fullName evidence="1">Uncharacterized protein</fullName>
    </submittedName>
</protein>